<feature type="region of interest" description="Disordered" evidence="1">
    <location>
        <begin position="1"/>
        <end position="21"/>
    </location>
</feature>
<dbReference type="EMBL" id="RXOF01000007">
    <property type="protein sequence ID" value="RTQ49186.1"/>
    <property type="molecule type" value="Genomic_DNA"/>
</dbReference>
<evidence type="ECO:0000259" key="2">
    <source>
        <dbReference type="Pfam" id="PF14080"/>
    </source>
</evidence>
<sequence>MSSDFINPENDPANASSEESVENAPQMLHVRFLFAQPISLDQARITAELRNEFARVDEADNEGNALLYFFPDYSVQYQDARVPAQGAVLLAEEPQFDPESVAAALTQSWHWPEAADVVQQCRYEFLVTDMMSRGLEHQQRVGYFQKFVVALIKATRPQAVHFGASDKLVNPFAYVLAVTDEEPDVLNGLLNVRFFNIADGAEGQMLVDTLGLHALGLPDFQILFQEMDPNQVVGAVWSYANYIYENGVVIEPGNTIQGLTPADMWTCYYADAAVAPARIVIDVDTDPQ</sequence>
<reference evidence="3 4" key="1">
    <citation type="submission" date="2018-12" db="EMBL/GenBank/DDBJ databases">
        <title>Hymenobacter gummosus sp. nov., isolated from a spring.</title>
        <authorList>
            <person name="Nie L."/>
        </authorList>
    </citation>
    <scope>NUCLEOTIDE SEQUENCE [LARGE SCALE GENOMIC DNA]</scope>
    <source>
        <strain evidence="3 4">KCTC 52166</strain>
    </source>
</reference>
<dbReference type="Proteomes" id="UP000282184">
    <property type="component" value="Unassembled WGS sequence"/>
</dbReference>
<dbReference type="RefSeq" id="WP_126693717.1">
    <property type="nucleotide sequence ID" value="NZ_RXOF01000007.1"/>
</dbReference>
<dbReference type="AlphaFoldDB" id="A0A431U1X0"/>
<dbReference type="OrthoDB" id="277550at2"/>
<keyword evidence="4" id="KW-1185">Reference proteome</keyword>
<evidence type="ECO:0000256" key="1">
    <source>
        <dbReference type="SAM" id="MobiDB-lite"/>
    </source>
</evidence>
<accession>A0A431U1X0</accession>
<evidence type="ECO:0000313" key="4">
    <source>
        <dbReference type="Proteomes" id="UP000282184"/>
    </source>
</evidence>
<comment type="caution">
    <text evidence="3">The sequence shown here is derived from an EMBL/GenBank/DDBJ whole genome shotgun (WGS) entry which is preliminary data.</text>
</comment>
<evidence type="ECO:0000313" key="3">
    <source>
        <dbReference type="EMBL" id="RTQ49186.1"/>
    </source>
</evidence>
<organism evidence="3 4">
    <name type="scientific">Hymenobacter gummosus</name>
    <dbReference type="NCBI Taxonomy" id="1776032"/>
    <lineage>
        <taxon>Bacteria</taxon>
        <taxon>Pseudomonadati</taxon>
        <taxon>Bacteroidota</taxon>
        <taxon>Cytophagia</taxon>
        <taxon>Cytophagales</taxon>
        <taxon>Hymenobacteraceae</taxon>
        <taxon>Hymenobacter</taxon>
    </lineage>
</organism>
<dbReference type="InterPro" id="IPR025357">
    <property type="entry name" value="DUF4261"/>
</dbReference>
<dbReference type="Pfam" id="PF14080">
    <property type="entry name" value="DUF4261"/>
    <property type="match status" value="1"/>
</dbReference>
<proteinExistence type="predicted"/>
<name>A0A431U1X0_9BACT</name>
<feature type="domain" description="DUF4261" evidence="2">
    <location>
        <begin position="208"/>
        <end position="283"/>
    </location>
</feature>
<protein>
    <submittedName>
        <fullName evidence="3">DUF4261 domain-containing protein</fullName>
    </submittedName>
</protein>
<gene>
    <name evidence="3" type="ORF">EJV47_13650</name>
</gene>